<dbReference type="Pfam" id="PF00496">
    <property type="entry name" value="SBP_bac_5"/>
    <property type="match status" value="1"/>
</dbReference>
<dbReference type="PANTHER" id="PTHR30290:SF10">
    <property type="entry name" value="PERIPLASMIC OLIGOPEPTIDE-BINDING PROTEIN-RELATED"/>
    <property type="match status" value="1"/>
</dbReference>
<feature type="chain" id="PRO_5015437240" evidence="5">
    <location>
        <begin position="23"/>
        <end position="561"/>
    </location>
</feature>
<dbReference type="RefSeq" id="WP_107000608.1">
    <property type="nucleotide sequence ID" value="NZ_PYLO01000002.1"/>
</dbReference>
<accession>A0A2T3FQF2</accession>
<organism evidence="7 8">
    <name type="scientific">Clostridium fessum</name>
    <dbReference type="NCBI Taxonomy" id="2126740"/>
    <lineage>
        <taxon>Bacteria</taxon>
        <taxon>Bacillati</taxon>
        <taxon>Bacillota</taxon>
        <taxon>Clostridia</taxon>
        <taxon>Eubacteriales</taxon>
        <taxon>Clostridiaceae</taxon>
        <taxon>Clostridium</taxon>
    </lineage>
</organism>
<reference evidence="7 8" key="1">
    <citation type="submission" date="2018-03" db="EMBL/GenBank/DDBJ databases">
        <title>Lachnoclostridium SNUG30386 gen.nov., sp.nov., isolated from human faeces.</title>
        <authorList>
            <person name="Seo B."/>
            <person name="Jeon K."/>
            <person name="Ko G."/>
        </authorList>
    </citation>
    <scope>NUCLEOTIDE SEQUENCE [LARGE SCALE GENOMIC DNA]</scope>
    <source>
        <strain evidence="7 8">SNUG30386</strain>
    </source>
</reference>
<feature type="signal peptide" evidence="5">
    <location>
        <begin position="1"/>
        <end position="22"/>
    </location>
</feature>
<dbReference type="AlphaFoldDB" id="A0A2T3FQF2"/>
<feature type="domain" description="Solute-binding protein family 5" evidence="6">
    <location>
        <begin position="92"/>
        <end position="427"/>
    </location>
</feature>
<dbReference type="InterPro" id="IPR030678">
    <property type="entry name" value="Peptide/Ni-bd"/>
</dbReference>
<dbReference type="PIRSF" id="PIRSF002741">
    <property type="entry name" value="MppA"/>
    <property type="match status" value="1"/>
</dbReference>
<evidence type="ECO:0000259" key="6">
    <source>
        <dbReference type="Pfam" id="PF00496"/>
    </source>
</evidence>
<comment type="similarity">
    <text evidence="2">Belongs to the bacterial solute-binding protein 5 family.</text>
</comment>
<keyword evidence="4 5" id="KW-0732">Signal</keyword>
<evidence type="ECO:0000313" key="7">
    <source>
        <dbReference type="EMBL" id="PST37483.1"/>
    </source>
</evidence>
<dbReference type="GO" id="GO:1904680">
    <property type="term" value="F:peptide transmembrane transporter activity"/>
    <property type="evidence" value="ECO:0007669"/>
    <property type="project" value="TreeGrafter"/>
</dbReference>
<evidence type="ECO:0000256" key="3">
    <source>
        <dbReference type="ARBA" id="ARBA00022448"/>
    </source>
</evidence>
<dbReference type="CDD" id="cd08512">
    <property type="entry name" value="PBP2_NikA_DppA_OppA_like_7"/>
    <property type="match status" value="1"/>
</dbReference>
<dbReference type="Proteomes" id="UP000241048">
    <property type="component" value="Unassembled WGS sequence"/>
</dbReference>
<dbReference type="PROSITE" id="PS51257">
    <property type="entry name" value="PROKAR_LIPOPROTEIN"/>
    <property type="match status" value="1"/>
</dbReference>
<dbReference type="GO" id="GO:0043190">
    <property type="term" value="C:ATP-binding cassette (ABC) transporter complex"/>
    <property type="evidence" value="ECO:0007669"/>
    <property type="project" value="InterPro"/>
</dbReference>
<dbReference type="PANTHER" id="PTHR30290">
    <property type="entry name" value="PERIPLASMIC BINDING COMPONENT OF ABC TRANSPORTER"/>
    <property type="match status" value="1"/>
</dbReference>
<evidence type="ECO:0000256" key="2">
    <source>
        <dbReference type="ARBA" id="ARBA00005695"/>
    </source>
</evidence>
<gene>
    <name evidence="7" type="ORF">C7U56_06110</name>
</gene>
<dbReference type="GO" id="GO:0042597">
    <property type="term" value="C:periplasmic space"/>
    <property type="evidence" value="ECO:0007669"/>
    <property type="project" value="UniProtKB-ARBA"/>
</dbReference>
<keyword evidence="8" id="KW-1185">Reference proteome</keyword>
<name>A0A2T3FQF2_9CLOT</name>
<evidence type="ECO:0000256" key="4">
    <source>
        <dbReference type="ARBA" id="ARBA00022729"/>
    </source>
</evidence>
<dbReference type="GO" id="GO:0015833">
    <property type="term" value="P:peptide transport"/>
    <property type="evidence" value="ECO:0007669"/>
    <property type="project" value="TreeGrafter"/>
</dbReference>
<dbReference type="SUPFAM" id="SSF53850">
    <property type="entry name" value="Periplasmic binding protein-like II"/>
    <property type="match status" value="1"/>
</dbReference>
<evidence type="ECO:0000313" key="8">
    <source>
        <dbReference type="Proteomes" id="UP000241048"/>
    </source>
</evidence>
<protein>
    <submittedName>
        <fullName evidence="7">ABC transporter substrate-binding protein</fullName>
    </submittedName>
</protein>
<dbReference type="InterPro" id="IPR023765">
    <property type="entry name" value="SBP_5_CS"/>
</dbReference>
<dbReference type="InterPro" id="IPR039424">
    <property type="entry name" value="SBP_5"/>
</dbReference>
<dbReference type="Gene3D" id="3.40.190.10">
    <property type="entry name" value="Periplasmic binding protein-like II"/>
    <property type="match status" value="1"/>
</dbReference>
<sequence>MKKRRVLSVVLAASMFAMLLTGCGGGNQGSAEGSQAAAIGQGVAEAESCIKIGVSGTPDLDPAIVNTGSSLIAAINIYDTLIFPSNEADEGVIPRVAEDWTISEDGLTYTFNLKKGIKFHNGDELTASDVVYSMDRLLTIGEGYAYIFTSYVEPGTTVAVDDYTVEFHLKQAYGPFINALVRLYILNEDEVKANTQSAGNYGENGDYGRTYLLTHDAGSGAYKAVELVQQDYFYAEQNPDWFMGWENEKAPKAFKQMAITEATTVRTMINNKEMDITDTWQSVETLSALSKIDGISIAKYSNGLEYNVYMNTQAAPMDDINFRRAMNCVIDYDTILNSIFPDSVKAIGPVPAGVMGHVDTKAFKFDIEQAKKYIAASKYANDYANYPIEIVVNSDVSDLEKIALMMQSAAKEIGVTITIAKAPWVSLIDQMGSVETSPQITIINSAPPFDDAGIYLQSRYGDETKGTWENGEWLADSTVNDMIEDALGTTDTDERLAKYADIQNYIVDEVCPSAWLCDLSERCAYQSSYVTWPFVEQGGVPQCVNGYSQVYSEFEYNLDQK</sequence>
<keyword evidence="3" id="KW-0813">Transport</keyword>
<comment type="caution">
    <text evidence="7">The sequence shown here is derived from an EMBL/GenBank/DDBJ whole genome shotgun (WGS) entry which is preliminary data.</text>
</comment>
<proteinExistence type="inferred from homology"/>
<evidence type="ECO:0000256" key="5">
    <source>
        <dbReference type="SAM" id="SignalP"/>
    </source>
</evidence>
<dbReference type="PROSITE" id="PS01040">
    <property type="entry name" value="SBP_BACTERIAL_5"/>
    <property type="match status" value="1"/>
</dbReference>
<dbReference type="Gene3D" id="3.10.105.10">
    <property type="entry name" value="Dipeptide-binding Protein, Domain 3"/>
    <property type="match status" value="1"/>
</dbReference>
<dbReference type="EMBL" id="PYLO01000002">
    <property type="protein sequence ID" value="PST37483.1"/>
    <property type="molecule type" value="Genomic_DNA"/>
</dbReference>
<dbReference type="InterPro" id="IPR000914">
    <property type="entry name" value="SBP_5_dom"/>
</dbReference>
<evidence type="ECO:0000256" key="1">
    <source>
        <dbReference type="ARBA" id="ARBA00004193"/>
    </source>
</evidence>
<comment type="subcellular location">
    <subcellularLocation>
        <location evidence="1">Cell membrane</location>
        <topology evidence="1">Lipid-anchor</topology>
    </subcellularLocation>
</comment>